<accession>A0ACB1A419</accession>
<organism evidence="1 2">
    <name type="scientific">Meloidogyne enterolobii</name>
    <name type="common">Root-knot nematode worm</name>
    <name type="synonym">Meloidogyne mayaguensis</name>
    <dbReference type="NCBI Taxonomy" id="390850"/>
    <lineage>
        <taxon>Eukaryota</taxon>
        <taxon>Metazoa</taxon>
        <taxon>Ecdysozoa</taxon>
        <taxon>Nematoda</taxon>
        <taxon>Chromadorea</taxon>
        <taxon>Rhabditida</taxon>
        <taxon>Tylenchina</taxon>
        <taxon>Tylenchomorpha</taxon>
        <taxon>Tylenchoidea</taxon>
        <taxon>Meloidogynidae</taxon>
        <taxon>Meloidogyninae</taxon>
        <taxon>Meloidogyne</taxon>
    </lineage>
</organism>
<keyword evidence="2" id="KW-1185">Reference proteome</keyword>
<reference evidence="1" key="1">
    <citation type="submission" date="2023-11" db="EMBL/GenBank/DDBJ databases">
        <authorList>
            <person name="Poullet M."/>
        </authorList>
    </citation>
    <scope>NUCLEOTIDE SEQUENCE</scope>
    <source>
        <strain evidence="1">E1834</strain>
    </source>
</reference>
<dbReference type="Proteomes" id="UP001497535">
    <property type="component" value="Unassembled WGS sequence"/>
</dbReference>
<protein>
    <submittedName>
        <fullName evidence="1">Uncharacterized protein</fullName>
    </submittedName>
</protein>
<sequence>MIFSISVQIFIYWYPYIFGNSIYFYSSAFFSNSTIKIVKIRVSSIRNEVNIFSPSFHKIKMVNFSLAFDVC</sequence>
<gene>
    <name evidence="1" type="ORF">MENTE1834_LOCUS32457</name>
</gene>
<name>A0ACB1A419_MELEN</name>
<dbReference type="EMBL" id="CAVMJV010000056">
    <property type="protein sequence ID" value="CAK5085028.1"/>
    <property type="molecule type" value="Genomic_DNA"/>
</dbReference>
<evidence type="ECO:0000313" key="2">
    <source>
        <dbReference type="Proteomes" id="UP001497535"/>
    </source>
</evidence>
<proteinExistence type="predicted"/>
<comment type="caution">
    <text evidence="1">The sequence shown here is derived from an EMBL/GenBank/DDBJ whole genome shotgun (WGS) entry which is preliminary data.</text>
</comment>
<evidence type="ECO:0000313" key="1">
    <source>
        <dbReference type="EMBL" id="CAK5085028.1"/>
    </source>
</evidence>